<dbReference type="Pfam" id="PF07730">
    <property type="entry name" value="HisKA_3"/>
    <property type="match status" value="1"/>
</dbReference>
<dbReference type="AlphaFoldDB" id="A0A8J6TSA8"/>
<keyword evidence="3" id="KW-0597">Phosphoprotein</keyword>
<dbReference type="GO" id="GO:0016020">
    <property type="term" value="C:membrane"/>
    <property type="evidence" value="ECO:0007669"/>
    <property type="project" value="InterPro"/>
</dbReference>
<dbReference type="Gene3D" id="3.30.565.10">
    <property type="entry name" value="Histidine kinase-like ATPase, C-terminal domain"/>
    <property type="match status" value="1"/>
</dbReference>
<comment type="catalytic activity">
    <reaction evidence="1">
        <text>ATP + protein L-histidine = ADP + protein N-phospho-L-histidine.</text>
        <dbReference type="EC" id="2.7.13.3"/>
    </reaction>
</comment>
<evidence type="ECO:0000256" key="1">
    <source>
        <dbReference type="ARBA" id="ARBA00000085"/>
    </source>
</evidence>
<evidence type="ECO:0000256" key="7">
    <source>
        <dbReference type="ARBA" id="ARBA00022840"/>
    </source>
</evidence>
<evidence type="ECO:0000256" key="6">
    <source>
        <dbReference type="ARBA" id="ARBA00022777"/>
    </source>
</evidence>
<feature type="transmembrane region" description="Helical" evidence="9">
    <location>
        <begin position="12"/>
        <end position="33"/>
    </location>
</feature>
<feature type="domain" description="Histidine kinase/HSP90-like ATPase" evidence="10">
    <location>
        <begin position="163"/>
        <end position="246"/>
    </location>
</feature>
<comment type="caution">
    <text evidence="12">The sequence shown here is derived from an EMBL/GenBank/DDBJ whole genome shotgun (WGS) entry which is preliminary data.</text>
</comment>
<evidence type="ECO:0000256" key="4">
    <source>
        <dbReference type="ARBA" id="ARBA00022679"/>
    </source>
</evidence>
<evidence type="ECO:0000256" key="5">
    <source>
        <dbReference type="ARBA" id="ARBA00022741"/>
    </source>
</evidence>
<organism evidence="12 13">
    <name type="scientific">Taishania pollutisoli</name>
    <dbReference type="NCBI Taxonomy" id="2766479"/>
    <lineage>
        <taxon>Bacteria</taxon>
        <taxon>Pseudomonadati</taxon>
        <taxon>Bacteroidota</taxon>
        <taxon>Flavobacteriia</taxon>
        <taxon>Flavobacteriales</taxon>
        <taxon>Crocinitomicaceae</taxon>
        <taxon>Taishania</taxon>
    </lineage>
</organism>
<name>A0A8J6TSA8_9FLAO</name>
<dbReference type="CDD" id="cd16917">
    <property type="entry name" value="HATPase_UhpB-NarQ-NarX-like"/>
    <property type="match status" value="1"/>
</dbReference>
<dbReference type="PANTHER" id="PTHR24421">
    <property type="entry name" value="NITRATE/NITRITE SENSOR PROTEIN NARX-RELATED"/>
    <property type="match status" value="1"/>
</dbReference>
<evidence type="ECO:0000256" key="8">
    <source>
        <dbReference type="ARBA" id="ARBA00023012"/>
    </source>
</evidence>
<evidence type="ECO:0000259" key="10">
    <source>
        <dbReference type="Pfam" id="PF02518"/>
    </source>
</evidence>
<dbReference type="Pfam" id="PF02518">
    <property type="entry name" value="HATPase_c"/>
    <property type="match status" value="1"/>
</dbReference>
<keyword evidence="9" id="KW-0472">Membrane</keyword>
<keyword evidence="9" id="KW-0812">Transmembrane</keyword>
<dbReference type="InterPro" id="IPR003594">
    <property type="entry name" value="HATPase_dom"/>
</dbReference>
<dbReference type="InterPro" id="IPR050482">
    <property type="entry name" value="Sensor_HK_TwoCompSys"/>
</dbReference>
<dbReference type="GO" id="GO:0000155">
    <property type="term" value="F:phosphorelay sensor kinase activity"/>
    <property type="evidence" value="ECO:0007669"/>
    <property type="project" value="InterPro"/>
</dbReference>
<sequence>MEKWLEAKTIATWIIIAFVAVAILTFSIIKLVYVNFKKQVESQLQASQLKLDYQRKLIETSVIVQERERNRIAADLHDSLIGKLTALRLKNQLQYDARQSDAILEESITEARRISHDLSPPMLEFMELEDVVVNILSAWNSHFSISFYKRILSTAAPSSELKLQITRIIQELLTNTYKHAAATGIFIGLKVTTKNVCIVLRDNGKGFDAQQGPKGLGLKNIELRVMYLNGVYKVKSGRNGTVSIFVFHL</sequence>
<dbReference type="InterPro" id="IPR011712">
    <property type="entry name" value="Sig_transdc_His_kin_sub3_dim/P"/>
</dbReference>
<dbReference type="GO" id="GO:0046983">
    <property type="term" value="F:protein dimerization activity"/>
    <property type="evidence" value="ECO:0007669"/>
    <property type="project" value="InterPro"/>
</dbReference>
<dbReference type="PANTHER" id="PTHR24421:SF10">
    <property type="entry name" value="NITRATE_NITRITE SENSOR PROTEIN NARQ"/>
    <property type="match status" value="1"/>
</dbReference>
<dbReference type="EMBL" id="JACVEL010000001">
    <property type="protein sequence ID" value="MBC9811019.1"/>
    <property type="molecule type" value="Genomic_DNA"/>
</dbReference>
<keyword evidence="8" id="KW-0902">Two-component regulatory system</keyword>
<keyword evidence="4" id="KW-0808">Transferase</keyword>
<dbReference type="GO" id="GO:0005524">
    <property type="term" value="F:ATP binding"/>
    <property type="evidence" value="ECO:0007669"/>
    <property type="project" value="UniProtKB-KW"/>
</dbReference>
<evidence type="ECO:0000313" key="12">
    <source>
        <dbReference type="EMBL" id="MBC9811019.1"/>
    </source>
</evidence>
<keyword evidence="5" id="KW-0547">Nucleotide-binding</keyword>
<dbReference type="EC" id="2.7.13.3" evidence="2"/>
<dbReference type="RefSeq" id="WP_163492275.1">
    <property type="nucleotide sequence ID" value="NZ_JACVEL010000001.1"/>
</dbReference>
<proteinExistence type="predicted"/>
<reference evidence="12" key="1">
    <citation type="submission" date="2020-09" db="EMBL/GenBank/DDBJ databases">
        <title>Taishania pollutisoli gen. nov., sp. nov., Isolated from Tetrabromobisphenol A-Contaminated Soil.</title>
        <authorList>
            <person name="Chen Q."/>
        </authorList>
    </citation>
    <scope>NUCLEOTIDE SEQUENCE</scope>
    <source>
        <strain evidence="12">CZZ-1</strain>
    </source>
</reference>
<dbReference type="Proteomes" id="UP000652681">
    <property type="component" value="Unassembled WGS sequence"/>
</dbReference>
<keyword evidence="6" id="KW-0418">Kinase</keyword>
<protein>
    <recommendedName>
        <fullName evidence="2">histidine kinase</fullName>
        <ecNumber evidence="2">2.7.13.3</ecNumber>
    </recommendedName>
</protein>
<gene>
    <name evidence="12" type="ORF">H9Y05_00885</name>
</gene>
<keyword evidence="13" id="KW-1185">Reference proteome</keyword>
<evidence type="ECO:0000256" key="9">
    <source>
        <dbReference type="SAM" id="Phobius"/>
    </source>
</evidence>
<dbReference type="SUPFAM" id="SSF55874">
    <property type="entry name" value="ATPase domain of HSP90 chaperone/DNA topoisomerase II/histidine kinase"/>
    <property type="match status" value="1"/>
</dbReference>
<dbReference type="Gene3D" id="1.20.5.1930">
    <property type="match status" value="1"/>
</dbReference>
<evidence type="ECO:0000313" key="13">
    <source>
        <dbReference type="Proteomes" id="UP000652681"/>
    </source>
</evidence>
<evidence type="ECO:0000259" key="11">
    <source>
        <dbReference type="Pfam" id="PF07730"/>
    </source>
</evidence>
<dbReference type="InterPro" id="IPR036890">
    <property type="entry name" value="HATPase_C_sf"/>
</dbReference>
<keyword evidence="7" id="KW-0067">ATP-binding</keyword>
<evidence type="ECO:0000256" key="3">
    <source>
        <dbReference type="ARBA" id="ARBA00022553"/>
    </source>
</evidence>
<accession>A0A8J6TSA8</accession>
<evidence type="ECO:0000256" key="2">
    <source>
        <dbReference type="ARBA" id="ARBA00012438"/>
    </source>
</evidence>
<keyword evidence="9" id="KW-1133">Transmembrane helix</keyword>
<feature type="domain" description="Signal transduction histidine kinase subgroup 3 dimerisation and phosphoacceptor" evidence="11">
    <location>
        <begin position="68"/>
        <end position="117"/>
    </location>
</feature>